<organism evidence="2 3">
    <name type="scientific">Leptospira fluminis</name>
    <dbReference type="NCBI Taxonomy" id="2484979"/>
    <lineage>
        <taxon>Bacteria</taxon>
        <taxon>Pseudomonadati</taxon>
        <taxon>Spirochaetota</taxon>
        <taxon>Spirochaetia</taxon>
        <taxon>Leptospirales</taxon>
        <taxon>Leptospiraceae</taxon>
        <taxon>Leptospira</taxon>
    </lineage>
</organism>
<proteinExistence type="predicted"/>
<comment type="caution">
    <text evidence="2">The sequence shown here is derived from an EMBL/GenBank/DDBJ whole genome shotgun (WGS) entry which is preliminary data.</text>
</comment>
<dbReference type="AlphaFoldDB" id="A0A4R9GLI6"/>
<evidence type="ECO:0000259" key="1">
    <source>
        <dbReference type="Pfam" id="PF01593"/>
    </source>
</evidence>
<dbReference type="PANTHER" id="PTHR42923:SF3">
    <property type="entry name" value="PROTOPORPHYRINOGEN OXIDASE"/>
    <property type="match status" value="1"/>
</dbReference>
<dbReference type="InterPro" id="IPR050464">
    <property type="entry name" value="Zeta_carotene_desat/Oxidored"/>
</dbReference>
<name>A0A4R9GLI6_9LEPT</name>
<dbReference type="RefSeq" id="WP_135814392.1">
    <property type="nucleotide sequence ID" value="NZ_RQEV01000015.1"/>
</dbReference>
<dbReference type="GO" id="GO:0016491">
    <property type="term" value="F:oxidoreductase activity"/>
    <property type="evidence" value="ECO:0007669"/>
    <property type="project" value="InterPro"/>
</dbReference>
<dbReference type="Pfam" id="PF01593">
    <property type="entry name" value="Amino_oxidase"/>
    <property type="match status" value="1"/>
</dbReference>
<dbReference type="EMBL" id="RQEV01000015">
    <property type="protein sequence ID" value="TGK15674.1"/>
    <property type="molecule type" value="Genomic_DNA"/>
</dbReference>
<dbReference type="OrthoDB" id="269318at2"/>
<dbReference type="Gene3D" id="3.50.50.60">
    <property type="entry name" value="FAD/NAD(P)-binding domain"/>
    <property type="match status" value="2"/>
</dbReference>
<keyword evidence="3" id="KW-1185">Reference proteome</keyword>
<feature type="domain" description="Amine oxidase" evidence="1">
    <location>
        <begin position="13"/>
        <end position="425"/>
    </location>
</feature>
<gene>
    <name evidence="2" type="ORF">EHO61_15085</name>
</gene>
<reference evidence="2" key="1">
    <citation type="journal article" date="2019" name="PLoS Negl. Trop. Dis.">
        <title>Revisiting the worldwide diversity of Leptospira species in the environment.</title>
        <authorList>
            <person name="Vincent A.T."/>
            <person name="Schiettekatte O."/>
            <person name="Bourhy P."/>
            <person name="Veyrier F.J."/>
            <person name="Picardeau M."/>
        </authorList>
    </citation>
    <scope>NUCLEOTIDE SEQUENCE [LARGE SCALE GENOMIC DNA]</scope>
    <source>
        <strain evidence="2">SCS5</strain>
    </source>
</reference>
<dbReference type="SUPFAM" id="SSF51905">
    <property type="entry name" value="FAD/NAD(P)-binding domain"/>
    <property type="match status" value="1"/>
</dbReference>
<dbReference type="Proteomes" id="UP000297855">
    <property type="component" value="Unassembled WGS sequence"/>
</dbReference>
<sequence length="450" mass="50352">MKQKSVAVIGGGISGIAVAHYLREKGIRVQIIEAEDRLGGRMATASLRGRGIALGGKNIGVKYSLFREFTKSMGDHPFEYFGLNSSRIRNGKIVTFDEKKRWRGMLEFAKSFSLRDLVRMIPMIRAVKADRIKDGYLGSPFFQSWQRKTKDAKLASVFRKNLVEQFIRPMTVRMNGAEPAEASVGNFGSNLSVAFDTYEQLSNGLDPLFERFSSLVPVRLNTSLESLIVREGRVVGIKVLQEKRLEDLYFDHVVLTTPASVSASLLRNHFPELSGTLEQVRYFPVAVVVAEYAKPVFNEKVRALVFPSDKPLSNAGVYGVNDRHIVRYTFSGKSARDILSGQPSLEDLVALGERTLSEFIPFRENPRVSFTGKVMKLGLCAYAFDYERFRRDFDFQSSAIQGLELTGDYLRGASIEACFRAAKECVDGLQISDARIQNGKEEEKALAASY</sequence>
<dbReference type="InterPro" id="IPR036188">
    <property type="entry name" value="FAD/NAD-bd_sf"/>
</dbReference>
<protein>
    <submittedName>
        <fullName evidence="2">FAD-dependent oxidoreductase</fullName>
    </submittedName>
</protein>
<dbReference type="PANTHER" id="PTHR42923">
    <property type="entry name" value="PROTOPORPHYRINOGEN OXIDASE"/>
    <property type="match status" value="1"/>
</dbReference>
<evidence type="ECO:0000313" key="2">
    <source>
        <dbReference type="EMBL" id="TGK15674.1"/>
    </source>
</evidence>
<accession>A0A4R9GLI6</accession>
<dbReference type="InterPro" id="IPR002937">
    <property type="entry name" value="Amino_oxidase"/>
</dbReference>
<evidence type="ECO:0000313" key="3">
    <source>
        <dbReference type="Proteomes" id="UP000297855"/>
    </source>
</evidence>